<evidence type="ECO:0000256" key="1">
    <source>
        <dbReference type="ARBA" id="ARBA00004829"/>
    </source>
</evidence>
<dbReference type="SUPFAM" id="SSF51905">
    <property type="entry name" value="FAD/NAD(P)-binding domain"/>
    <property type="match status" value="1"/>
</dbReference>
<evidence type="ECO:0000256" key="2">
    <source>
        <dbReference type="ARBA" id="ARBA00022746"/>
    </source>
</evidence>
<comment type="pathway">
    <text evidence="1">Carotenoid biosynthesis.</text>
</comment>
<dbReference type="GO" id="GO:0016117">
    <property type="term" value="P:carotenoid biosynthetic process"/>
    <property type="evidence" value="ECO:0007669"/>
    <property type="project" value="UniProtKB-KW"/>
</dbReference>
<dbReference type="EMBL" id="CP071463">
    <property type="protein sequence ID" value="QSW84538.1"/>
    <property type="molecule type" value="Genomic_DNA"/>
</dbReference>
<evidence type="ECO:0000256" key="3">
    <source>
        <dbReference type="ARBA" id="ARBA00023002"/>
    </source>
</evidence>
<dbReference type="GeneID" id="63184862"/>
<gene>
    <name evidence="5" type="primary">crtI</name>
    <name evidence="5" type="ORF">J0X27_13920</name>
</gene>
<dbReference type="Proteomes" id="UP000663191">
    <property type="component" value="Chromosome"/>
</dbReference>
<dbReference type="GO" id="GO:0016491">
    <property type="term" value="F:oxidoreductase activity"/>
    <property type="evidence" value="ECO:0007669"/>
    <property type="project" value="UniProtKB-KW"/>
</dbReference>
<dbReference type="InterPro" id="IPR002937">
    <property type="entry name" value="Amino_oxidase"/>
</dbReference>
<dbReference type="Gene3D" id="3.50.50.60">
    <property type="entry name" value="FAD/NAD(P)-binding domain"/>
    <property type="match status" value="2"/>
</dbReference>
<dbReference type="KEGG" id="hlo:J0X27_13920"/>
<evidence type="ECO:0000259" key="4">
    <source>
        <dbReference type="Pfam" id="PF01593"/>
    </source>
</evidence>
<dbReference type="InterPro" id="IPR014105">
    <property type="entry name" value="Carotenoid/retinoid_OxRdtase"/>
</dbReference>
<dbReference type="PANTHER" id="PTHR43734:SF1">
    <property type="entry name" value="PHYTOENE DESATURASE"/>
    <property type="match status" value="1"/>
</dbReference>
<accession>A0A8A2U9G1</accession>
<dbReference type="NCBIfam" id="TIGR02734">
    <property type="entry name" value="crtI_fam"/>
    <property type="match status" value="1"/>
</dbReference>
<feature type="domain" description="Amine oxidase" evidence="4">
    <location>
        <begin position="16"/>
        <end position="489"/>
    </location>
</feature>
<dbReference type="RefSeq" id="WP_207269771.1">
    <property type="nucleotide sequence ID" value="NZ_CP071463.1"/>
</dbReference>
<sequence>MQSLSGESVVVIGSGIGGLSTACYLADAGADVRVIEKNEQLGGRASRLEKDGFKFDMGPSWYLMPDVFERFFAHFDRTPSDYYELSHLDPHYRIFFKDGDQVDITPDLERTKAVFEEYEPGAGDALERYLEKSRENYEVGMKHFVYEDRERLRDYLDLDVARQARGLSLLGSMQGHVEDYFDHPKLQQIMQYTLVFLGGSPTNTPALYNLMSHVDFNLGVWYPDGGIGAVIDGVAELGAELGVEYETDRPATEIKGHTGGFEVETPAGPVRSDLVVSNADYAHTEQELLTPERRGHDADYWDERTYAPSAFLLYLGVEGDVDELAHHTLVLPTDWEEHFDQIFEAPQWPDDPAYYLCVPSETDDAVAPEGHSALFVLVPIAPGLEDTPERREEYRDLVLEDIAANTGTDLRERIVLEERFSVDDFAGRYNSYGGTALGLAHTLRQTALFRPPHRSKEVDGLYFVGGDTTPGIGVPMCLISGDLTAEKVLEDHGIAARPS</sequence>
<keyword evidence="2" id="KW-0125">Carotenoid biosynthesis</keyword>
<reference evidence="5 6" key="1">
    <citation type="journal article" date="2006" name="Int. J. Syst. Evol. Microbiol.">
        <title>Haloterrigena longa sp. nov. and Haloterrigena limicola sp. nov., extremely halophilic archaea isolated from a salt lake.</title>
        <authorList>
            <person name="Cui H.L."/>
            <person name="Tohty D."/>
            <person name="Zhou P.J."/>
            <person name="Liu S.J."/>
        </authorList>
    </citation>
    <scope>NUCLEOTIDE SEQUENCE [LARGE SCALE GENOMIC DNA]</scope>
    <source>
        <strain evidence="5 6">ABH32</strain>
    </source>
</reference>
<evidence type="ECO:0000313" key="6">
    <source>
        <dbReference type="Proteomes" id="UP000663191"/>
    </source>
</evidence>
<dbReference type="PANTHER" id="PTHR43734">
    <property type="entry name" value="PHYTOENE DESATURASE"/>
    <property type="match status" value="1"/>
</dbReference>
<protein>
    <submittedName>
        <fullName evidence="5">Phytoene desaturase</fullName>
    </submittedName>
</protein>
<dbReference type="OrthoDB" id="40741at2157"/>
<organism evidence="5 6">
    <name type="scientific">Natrinema longum</name>
    <dbReference type="NCBI Taxonomy" id="370324"/>
    <lineage>
        <taxon>Archaea</taxon>
        <taxon>Methanobacteriati</taxon>
        <taxon>Methanobacteriota</taxon>
        <taxon>Stenosarchaea group</taxon>
        <taxon>Halobacteria</taxon>
        <taxon>Halobacteriales</taxon>
        <taxon>Natrialbaceae</taxon>
        <taxon>Natrinema</taxon>
    </lineage>
</organism>
<keyword evidence="6" id="KW-1185">Reference proteome</keyword>
<dbReference type="Pfam" id="PF01593">
    <property type="entry name" value="Amino_oxidase"/>
    <property type="match status" value="1"/>
</dbReference>
<dbReference type="AlphaFoldDB" id="A0A8A2U9G1"/>
<keyword evidence="3" id="KW-0560">Oxidoreductase</keyword>
<proteinExistence type="predicted"/>
<dbReference type="InterPro" id="IPR036188">
    <property type="entry name" value="FAD/NAD-bd_sf"/>
</dbReference>
<evidence type="ECO:0000313" key="5">
    <source>
        <dbReference type="EMBL" id="QSW84538.1"/>
    </source>
</evidence>
<name>A0A8A2U9G1_9EURY</name>